<dbReference type="Pfam" id="PF04189">
    <property type="entry name" value="Gcd10p"/>
    <property type="match status" value="1"/>
</dbReference>
<evidence type="ECO:0000313" key="9">
    <source>
        <dbReference type="Proteomes" id="UP000077115"/>
    </source>
</evidence>
<evidence type="ECO:0000256" key="2">
    <source>
        <dbReference type="ARBA" id="ARBA00008320"/>
    </source>
</evidence>
<name>A0A177WYG0_BATDL</name>
<dbReference type="OrthoDB" id="10254665at2759"/>
<evidence type="ECO:0000256" key="6">
    <source>
        <dbReference type="ARBA" id="ARBA00032319"/>
    </source>
</evidence>
<feature type="region of interest" description="Disordered" evidence="7">
    <location>
        <begin position="390"/>
        <end position="421"/>
    </location>
</feature>
<evidence type="ECO:0000256" key="4">
    <source>
        <dbReference type="ARBA" id="ARBA00022694"/>
    </source>
</evidence>
<dbReference type="InterPro" id="IPR017423">
    <property type="entry name" value="TRM6"/>
</dbReference>
<comment type="subcellular location">
    <subcellularLocation>
        <location evidence="1">Nucleus</location>
    </subcellularLocation>
</comment>
<gene>
    <name evidence="8" type="ORF">BDEG_27658</name>
</gene>
<dbReference type="Proteomes" id="UP000077115">
    <property type="component" value="Unassembled WGS sequence"/>
</dbReference>
<keyword evidence="5" id="KW-0539">Nucleus</keyword>
<keyword evidence="4" id="KW-0819">tRNA processing</keyword>
<dbReference type="PANTHER" id="PTHR12945">
    <property type="entry name" value="TRANSLATION INITIATION FACTOR EIF3-RELATED"/>
    <property type="match status" value="1"/>
</dbReference>
<protein>
    <recommendedName>
        <fullName evidence="3">tRNA (adenine(58)-N(1))-methyltransferase non-catalytic subunit TRM6</fullName>
    </recommendedName>
    <alternativeName>
        <fullName evidence="6">tRNA(m1A58)-methyltransferase subunit TRM6</fullName>
    </alternativeName>
</protein>
<proteinExistence type="inferred from homology"/>
<evidence type="ECO:0000256" key="5">
    <source>
        <dbReference type="ARBA" id="ARBA00023242"/>
    </source>
</evidence>
<dbReference type="EMBL" id="DS022312">
    <property type="protein sequence ID" value="OAJ44430.1"/>
    <property type="molecule type" value="Genomic_DNA"/>
</dbReference>
<evidence type="ECO:0000256" key="7">
    <source>
        <dbReference type="SAM" id="MobiDB-lite"/>
    </source>
</evidence>
<evidence type="ECO:0000256" key="3">
    <source>
        <dbReference type="ARBA" id="ARBA00021704"/>
    </source>
</evidence>
<dbReference type="AlphaFoldDB" id="A0A177WYG0"/>
<dbReference type="VEuPathDB" id="FungiDB:BDEG_27658"/>
<dbReference type="eggNOG" id="KOG1416">
    <property type="taxonomic scope" value="Eukaryota"/>
</dbReference>
<dbReference type="GO" id="GO:0030488">
    <property type="term" value="P:tRNA methylation"/>
    <property type="evidence" value="ECO:0007669"/>
    <property type="project" value="InterPro"/>
</dbReference>
<evidence type="ECO:0000256" key="1">
    <source>
        <dbReference type="ARBA" id="ARBA00004123"/>
    </source>
</evidence>
<organism evidence="8 9">
    <name type="scientific">Batrachochytrium dendrobatidis (strain JEL423)</name>
    <dbReference type="NCBI Taxonomy" id="403673"/>
    <lineage>
        <taxon>Eukaryota</taxon>
        <taxon>Fungi</taxon>
        <taxon>Fungi incertae sedis</taxon>
        <taxon>Chytridiomycota</taxon>
        <taxon>Chytridiomycota incertae sedis</taxon>
        <taxon>Chytridiomycetes</taxon>
        <taxon>Rhizophydiales</taxon>
        <taxon>Rhizophydiales incertae sedis</taxon>
        <taxon>Batrachochytrium</taxon>
    </lineage>
</organism>
<reference evidence="8 9" key="1">
    <citation type="submission" date="2006-10" db="EMBL/GenBank/DDBJ databases">
        <title>The Genome Sequence of Batrachochytrium dendrobatidis JEL423.</title>
        <authorList>
            <consortium name="The Broad Institute Genome Sequencing Platform"/>
            <person name="Birren B."/>
            <person name="Lander E."/>
            <person name="Galagan J."/>
            <person name="Cuomo C."/>
            <person name="Devon K."/>
            <person name="Jaffe D."/>
            <person name="Butler J."/>
            <person name="Alvarez P."/>
            <person name="Gnerre S."/>
            <person name="Grabherr M."/>
            <person name="Kleber M."/>
            <person name="Mauceli E."/>
            <person name="Brockman W."/>
            <person name="Young S."/>
            <person name="LaButti K."/>
            <person name="Sykes S."/>
            <person name="DeCaprio D."/>
            <person name="Crawford M."/>
            <person name="Koehrsen M."/>
            <person name="Engels R."/>
            <person name="Montgomery P."/>
            <person name="Pearson M."/>
            <person name="Howarth C."/>
            <person name="Larson L."/>
            <person name="White J."/>
            <person name="O'Leary S."/>
            <person name="Kodira C."/>
            <person name="Zeng Q."/>
            <person name="Yandava C."/>
            <person name="Alvarado L."/>
            <person name="Longcore J."/>
            <person name="James T."/>
        </authorList>
    </citation>
    <scope>NUCLEOTIDE SEQUENCE [LARGE SCALE GENOMIC DNA]</scope>
    <source>
        <strain evidence="8 9">JEL423</strain>
    </source>
</reference>
<comment type="similarity">
    <text evidence="2">Belongs to the TRM6/GCD10 family.</text>
</comment>
<accession>A0A177WYG0</accession>
<dbReference type="GO" id="GO:0005634">
    <property type="term" value="C:nucleus"/>
    <property type="evidence" value="ECO:0007669"/>
    <property type="project" value="UniProtKB-SubCell"/>
</dbReference>
<sequence>MDDIIQENQWIIIKLPSGNHKVFTLKANEKVDLGKFGSFQSNDLIGKYQLVPYEIYGDNKIRRVKNLDSLQEFDLGQNMELASNQMIMDDPASQKLSQKEIEELKVKSLQGTVDHDSLIRSLVENNSAFDKKTEFSKVKYIKKKQRKFSKVFTPIKPTARVFCDIYLEKNPEKTREIRIDTLSQMLTLANVKAGSSFLVVDDMSGLLVGAMLEKMQGHGKITVLHDKDSAVLNLVNMMNFPSEVSNTVYTLPWFHLDALPEYTKPLNPEAVLRSTEKRSQVENVFECIHRGGFDGLLVASRFDAHEIVKKLEGYLAPSKPMVVYSPYKESLLNAYNYVRLSRRFVNTQLTESWLREYQVPSNSGTHPMMTTSGSGGYLFNSTVVTDDGVKLNKTGVSRSGTGDLAGAQKRHKPNNPTPENE</sequence>
<dbReference type="GO" id="GO:0031515">
    <property type="term" value="C:tRNA (m1A) methyltransferase complex"/>
    <property type="evidence" value="ECO:0007669"/>
    <property type="project" value="InterPro"/>
</dbReference>
<dbReference type="STRING" id="403673.A0A177WYG0"/>
<reference evidence="8 9" key="2">
    <citation type="submission" date="2016-05" db="EMBL/GenBank/DDBJ databases">
        <title>Lineage-specific infection strategies underlie the spectrum of fungal disease in amphibians.</title>
        <authorList>
            <person name="Cuomo C.A."/>
            <person name="Farrer R.A."/>
            <person name="James T."/>
            <person name="Longcore J."/>
            <person name="Birren B."/>
        </authorList>
    </citation>
    <scope>NUCLEOTIDE SEQUENCE [LARGE SCALE GENOMIC DNA]</scope>
    <source>
        <strain evidence="8 9">JEL423</strain>
    </source>
</reference>
<evidence type="ECO:0000313" key="8">
    <source>
        <dbReference type="EMBL" id="OAJ44430.1"/>
    </source>
</evidence>
<dbReference type="PANTHER" id="PTHR12945:SF0">
    <property type="entry name" value="TRNA (ADENINE(58)-N(1))-METHYLTRANSFERASE NON-CATALYTIC SUBUNIT TRM6"/>
    <property type="match status" value="1"/>
</dbReference>